<organism evidence="2 3">
    <name type="scientific">Cereibacter sphaeroides (strain ATCC 17023 / DSM 158 / JCM 6121 / CCUG 31486 / LMG 2827 / NBRC 12203 / NCIMB 8253 / ATH 2.4.1.)</name>
    <name type="common">Rhodobacter sphaeroides</name>
    <dbReference type="NCBI Taxonomy" id="272943"/>
    <lineage>
        <taxon>Bacteria</taxon>
        <taxon>Pseudomonadati</taxon>
        <taxon>Pseudomonadota</taxon>
        <taxon>Alphaproteobacteria</taxon>
        <taxon>Rhodobacterales</taxon>
        <taxon>Paracoccaceae</taxon>
        <taxon>Cereibacter</taxon>
    </lineage>
</organism>
<gene>
    <name evidence="2" type="ORF">RSP_7540</name>
</gene>
<dbReference type="KEGG" id="rsp:RSP_7540"/>
<dbReference type="InterPro" id="IPR032494">
    <property type="entry name" value="Phage_TTP_N"/>
</dbReference>
<proteinExistence type="predicted"/>
<accession>U5NMQ2</accession>
<sequence>MTIAIGIDAKVEIGRGATPTWTELAYVTDITLPEFTRDKIEVTHQKSPSGKKEYIPGLGEFSDMTAAMHYVPGSATDDLLLELQDSGETVKVRVTLKGEDGPVVSTYSGFMQGYSRNIPVGDVMEAEATFSINALVVGP</sequence>
<dbReference type="Gene3D" id="4.10.410.40">
    <property type="match status" value="1"/>
</dbReference>
<evidence type="ECO:0000313" key="2">
    <source>
        <dbReference type="EMBL" id="AGY32416.1"/>
    </source>
</evidence>
<dbReference type="RefSeq" id="WP_023003648.1">
    <property type="nucleotide sequence ID" value="NC_007493.2"/>
</dbReference>
<keyword evidence="3" id="KW-1185">Reference proteome</keyword>
<dbReference type="EnsemblBacteria" id="AGY32416">
    <property type="protein sequence ID" value="AGY32416"/>
    <property type="gene ID" value="RSP_7540"/>
</dbReference>
<evidence type="ECO:0000313" key="3">
    <source>
        <dbReference type="Proteomes" id="UP000002703"/>
    </source>
</evidence>
<dbReference type="Proteomes" id="UP000002703">
    <property type="component" value="Chromosome 1"/>
</dbReference>
<dbReference type="Pfam" id="PF16461">
    <property type="entry name" value="Phage_TTP_12"/>
    <property type="match status" value="1"/>
</dbReference>
<dbReference type="AlphaFoldDB" id="U5NMQ2"/>
<protein>
    <submittedName>
        <fullName evidence="2">Phage major tail protein 2</fullName>
    </submittedName>
</protein>
<dbReference type="GeneID" id="17312359"/>
<name>U5NMQ2_CERS4</name>
<feature type="domain" description="Lambda phage tail tube protein N-terminal" evidence="1">
    <location>
        <begin position="20"/>
        <end position="130"/>
    </location>
</feature>
<evidence type="ECO:0000259" key="1">
    <source>
        <dbReference type="Pfam" id="PF16461"/>
    </source>
</evidence>
<dbReference type="EMBL" id="CP000143">
    <property type="protein sequence ID" value="AGY32416.1"/>
    <property type="molecule type" value="Genomic_DNA"/>
</dbReference>
<dbReference type="OrthoDB" id="4206561at2"/>
<dbReference type="STRING" id="272943.RSP_7540"/>
<reference evidence="3" key="1">
    <citation type="submission" date="2005-09" db="EMBL/GenBank/DDBJ databases">
        <title>Complete sequence of chromosome 1 of Rhodobacter sphaeroides 2.4.1.</title>
        <authorList>
            <person name="Copeland A."/>
            <person name="Lucas S."/>
            <person name="Lapidus A."/>
            <person name="Barry K."/>
            <person name="Detter J.C."/>
            <person name="Glavina T."/>
            <person name="Hammon N."/>
            <person name="Israni S."/>
            <person name="Pitluck S."/>
            <person name="Richardson P."/>
            <person name="Mackenzie C."/>
            <person name="Choudhary M."/>
            <person name="Larimer F."/>
            <person name="Hauser L.J."/>
            <person name="Land M."/>
            <person name="Donohue T.J."/>
            <person name="Kaplan S."/>
        </authorList>
    </citation>
    <scope>NUCLEOTIDE SEQUENCE [LARGE SCALE GENOMIC DNA]</scope>
    <source>
        <strain evidence="3">ATCC 17023 / DSM 158 / JCM 6121 / CCUG 31486 / LMG 2827 / NBRC 12203 / NCIMB 8253 / ATH 2.4.1.</strain>
    </source>
</reference>
<dbReference type="eggNOG" id="ENOG5033CQ6">
    <property type="taxonomic scope" value="Bacteria"/>
</dbReference>